<dbReference type="NCBIfam" id="TIGR01322">
    <property type="entry name" value="scrB_fam"/>
    <property type="match status" value="1"/>
</dbReference>
<keyword evidence="9" id="KW-0963">Cytoplasm</keyword>
<evidence type="ECO:0000259" key="10">
    <source>
        <dbReference type="Pfam" id="PF00251"/>
    </source>
</evidence>
<dbReference type="SUPFAM" id="SSF75005">
    <property type="entry name" value="Arabinanase/levansucrase/invertase"/>
    <property type="match status" value="1"/>
</dbReference>
<evidence type="ECO:0000256" key="6">
    <source>
        <dbReference type="ARBA" id="ARBA00023295"/>
    </source>
</evidence>
<dbReference type="AlphaFoldDB" id="A0A9D1DHW3"/>
<evidence type="ECO:0000256" key="2">
    <source>
        <dbReference type="ARBA" id="ARBA00009902"/>
    </source>
</evidence>
<evidence type="ECO:0000256" key="9">
    <source>
        <dbReference type="RuleBase" id="RU365015"/>
    </source>
</evidence>
<dbReference type="GO" id="GO:0004564">
    <property type="term" value="F:beta-fructofuranosidase activity"/>
    <property type="evidence" value="ECO:0007669"/>
    <property type="project" value="UniProtKB-EC"/>
</dbReference>
<comment type="function">
    <text evidence="9">Enables the bacterium to metabolize sucrose as a sole carbon source.</text>
</comment>
<keyword evidence="6 8" id="KW-0326">Glycosidase</keyword>
<reference evidence="12" key="2">
    <citation type="journal article" date="2021" name="PeerJ">
        <title>Extensive microbial diversity within the chicken gut microbiome revealed by metagenomics and culture.</title>
        <authorList>
            <person name="Gilroy R."/>
            <person name="Ravi A."/>
            <person name="Getino M."/>
            <person name="Pursley I."/>
            <person name="Horton D.L."/>
            <person name="Alikhan N.F."/>
            <person name="Baker D."/>
            <person name="Gharbi K."/>
            <person name="Hall N."/>
            <person name="Watson M."/>
            <person name="Adriaenssens E.M."/>
            <person name="Foster-Nyarko E."/>
            <person name="Jarju S."/>
            <person name="Secka A."/>
            <person name="Antonio M."/>
            <person name="Oren A."/>
            <person name="Chaudhuri R.R."/>
            <person name="La Ragione R."/>
            <person name="Hildebrand F."/>
            <person name="Pallen M.J."/>
        </authorList>
    </citation>
    <scope>NUCLEOTIDE SEQUENCE</scope>
    <source>
        <strain evidence="12">ChiBcec15-4380</strain>
    </source>
</reference>
<gene>
    <name evidence="12" type="ORF">IAA53_06610</name>
</gene>
<dbReference type="GO" id="GO:0005975">
    <property type="term" value="P:carbohydrate metabolic process"/>
    <property type="evidence" value="ECO:0007669"/>
    <property type="project" value="InterPro"/>
</dbReference>
<dbReference type="InterPro" id="IPR051214">
    <property type="entry name" value="GH32_Enzymes"/>
</dbReference>
<comment type="subcellular location">
    <subcellularLocation>
        <location evidence="9">Cytoplasm</location>
    </subcellularLocation>
</comment>
<dbReference type="InterPro" id="IPR006232">
    <property type="entry name" value="Suc6P_hydrolase"/>
</dbReference>
<feature type="domain" description="Glycosyl hydrolase family 32 C-terminal" evidence="11">
    <location>
        <begin position="341"/>
        <end position="480"/>
    </location>
</feature>
<dbReference type="PANTHER" id="PTHR43101">
    <property type="entry name" value="BETA-FRUCTOSIDASE"/>
    <property type="match status" value="1"/>
</dbReference>
<dbReference type="CDD" id="cd08996">
    <property type="entry name" value="GH32_FFase"/>
    <property type="match status" value="1"/>
</dbReference>
<dbReference type="GO" id="GO:0005737">
    <property type="term" value="C:cytoplasm"/>
    <property type="evidence" value="ECO:0007669"/>
    <property type="project" value="UniProtKB-SubCell"/>
</dbReference>
<dbReference type="Pfam" id="PF08244">
    <property type="entry name" value="Glyco_hydro_32C"/>
    <property type="match status" value="1"/>
</dbReference>
<evidence type="ECO:0000256" key="1">
    <source>
        <dbReference type="ARBA" id="ARBA00004914"/>
    </source>
</evidence>
<comment type="similarity">
    <text evidence="2 8">Belongs to the glycosyl hydrolase 32 family.</text>
</comment>
<comment type="catalytic activity">
    <reaction evidence="8">
        <text>Hydrolysis of terminal non-reducing beta-D-fructofuranoside residues in beta-D-fructofuranosides.</text>
        <dbReference type="EC" id="3.2.1.26"/>
    </reaction>
</comment>
<evidence type="ECO:0000259" key="11">
    <source>
        <dbReference type="Pfam" id="PF08244"/>
    </source>
</evidence>
<dbReference type="EMBL" id="DVHE01000053">
    <property type="protein sequence ID" value="HIR50940.1"/>
    <property type="molecule type" value="Genomic_DNA"/>
</dbReference>
<evidence type="ECO:0000256" key="4">
    <source>
        <dbReference type="ARBA" id="ARBA00019623"/>
    </source>
</evidence>
<comment type="pathway">
    <text evidence="1 9">Glycan biosynthesis; sucrose metabolism.</text>
</comment>
<dbReference type="SUPFAM" id="SSF49899">
    <property type="entry name" value="Concanavalin A-like lectins/glucanases"/>
    <property type="match status" value="1"/>
</dbReference>
<evidence type="ECO:0000313" key="13">
    <source>
        <dbReference type="Proteomes" id="UP000824239"/>
    </source>
</evidence>
<protein>
    <recommendedName>
        <fullName evidence="4 8">Sucrose-6-phosphate hydrolase</fullName>
        <ecNumber evidence="3 8">3.2.1.26</ecNumber>
    </recommendedName>
    <alternativeName>
        <fullName evidence="7 9">Invertase</fullName>
    </alternativeName>
</protein>
<evidence type="ECO:0000256" key="7">
    <source>
        <dbReference type="ARBA" id="ARBA00033367"/>
    </source>
</evidence>
<dbReference type="SMART" id="SM00640">
    <property type="entry name" value="Glyco_32"/>
    <property type="match status" value="1"/>
</dbReference>
<comment type="caution">
    <text evidence="12">The sequence shown here is derived from an EMBL/GenBank/DDBJ whole genome shotgun (WGS) entry which is preliminary data.</text>
</comment>
<evidence type="ECO:0000256" key="3">
    <source>
        <dbReference type="ARBA" id="ARBA00012758"/>
    </source>
</evidence>
<evidence type="ECO:0000313" key="12">
    <source>
        <dbReference type="EMBL" id="HIR50940.1"/>
    </source>
</evidence>
<accession>A0A9D1DHW3</accession>
<reference evidence="12" key="1">
    <citation type="submission" date="2020-10" db="EMBL/GenBank/DDBJ databases">
        <authorList>
            <person name="Gilroy R."/>
        </authorList>
    </citation>
    <scope>NUCLEOTIDE SEQUENCE</scope>
    <source>
        <strain evidence="12">ChiBcec15-4380</strain>
    </source>
</reference>
<dbReference type="InterPro" id="IPR001362">
    <property type="entry name" value="Glyco_hydro_32"/>
</dbReference>
<dbReference type="PROSITE" id="PS00609">
    <property type="entry name" value="GLYCOSYL_HYDROL_F32"/>
    <property type="match status" value="1"/>
</dbReference>
<dbReference type="Pfam" id="PF00251">
    <property type="entry name" value="Glyco_hydro_32N"/>
    <property type="match status" value="1"/>
</dbReference>
<name>A0A9D1DHW3_9FIRM</name>
<dbReference type="Gene3D" id="2.60.120.560">
    <property type="entry name" value="Exo-inulinase, domain 1"/>
    <property type="match status" value="1"/>
</dbReference>
<evidence type="ECO:0000256" key="8">
    <source>
        <dbReference type="RuleBase" id="RU362110"/>
    </source>
</evidence>
<dbReference type="Gene3D" id="2.115.10.20">
    <property type="entry name" value="Glycosyl hydrolase domain, family 43"/>
    <property type="match status" value="1"/>
</dbReference>
<sequence>MHHTLEQARAFEARYGQFIPEDQRPAFHLTPTIGWMNDPNGFSRYRGEYHLFYQYHPYSTEWGPMHWGHVKTRDFLHWERLPVALAPDQPYDQGGCFSGSAVELDDGRQLLVYTGVQKHLTDDGRTLETQTQCLALGDGVNYEKYPANPVLTQKDLPEGGSPVDFRDPKVWREADGSYRMVVGNRPADQSGAVLLYQSLDGFTWSLVGQVDASHCQYGMMWECPDFFPLDGKQVLLTSPQEMSPIGLEFHAGNGTVCIIGSYDRENNRFVREHIQAVDYGIDFYAPQTLETEDGRRVMIGWMQNWNTIAGKPRDCRWFGQMSLPRELSIRDGRLIQTPVRELEQYRRNPVRYQDVLLNNEETNLHNVSGRKIDLTLTVRPANSTPYSCFRVSLAKDGEYVTTLRYKPDTSILKIDRTRSGSNADIVHTRSLMVRPQGGVLKLRLILDRYSVEAFVNDGEQAASVAIFTRQEAAAISFDAVGAVLLDVEKYDIVLD</sequence>
<evidence type="ECO:0000256" key="5">
    <source>
        <dbReference type="ARBA" id="ARBA00022801"/>
    </source>
</evidence>
<dbReference type="InterPro" id="IPR023296">
    <property type="entry name" value="Glyco_hydro_beta-prop_sf"/>
</dbReference>
<dbReference type="PANTHER" id="PTHR43101:SF1">
    <property type="entry name" value="BETA-FRUCTOSIDASE"/>
    <property type="match status" value="1"/>
</dbReference>
<dbReference type="InterPro" id="IPR013148">
    <property type="entry name" value="Glyco_hydro_32_N"/>
</dbReference>
<dbReference type="InterPro" id="IPR013189">
    <property type="entry name" value="Glyco_hydro_32_C"/>
</dbReference>
<organism evidence="12 13">
    <name type="scientific">Candidatus Avoscillospira avicola</name>
    <dbReference type="NCBI Taxonomy" id="2840706"/>
    <lineage>
        <taxon>Bacteria</taxon>
        <taxon>Bacillati</taxon>
        <taxon>Bacillota</taxon>
        <taxon>Clostridia</taxon>
        <taxon>Eubacteriales</taxon>
        <taxon>Oscillospiraceae</taxon>
        <taxon>Oscillospiraceae incertae sedis</taxon>
        <taxon>Candidatus Avoscillospira</taxon>
    </lineage>
</organism>
<dbReference type="Proteomes" id="UP000824239">
    <property type="component" value="Unassembled WGS sequence"/>
</dbReference>
<dbReference type="InterPro" id="IPR013320">
    <property type="entry name" value="ConA-like_dom_sf"/>
</dbReference>
<keyword evidence="9" id="KW-0119">Carbohydrate metabolism</keyword>
<proteinExistence type="inferred from homology"/>
<feature type="domain" description="Glycosyl hydrolase family 32 N-terminal" evidence="10">
    <location>
        <begin position="28"/>
        <end position="338"/>
    </location>
</feature>
<keyword evidence="5 8" id="KW-0378">Hydrolase</keyword>
<dbReference type="InterPro" id="IPR018053">
    <property type="entry name" value="Glyco_hydro_32_AS"/>
</dbReference>
<dbReference type="EC" id="3.2.1.26" evidence="3 8"/>